<protein>
    <recommendedName>
        <fullName evidence="2">Transposase</fullName>
    </recommendedName>
</protein>
<gene>
    <name evidence="1" type="primary">orf114</name>
</gene>
<name>A0A3S6I5R7_9CHLO</name>
<evidence type="ECO:0008006" key="2">
    <source>
        <dbReference type="Google" id="ProtNLM"/>
    </source>
</evidence>
<proteinExistence type="predicted"/>
<accession>A0A3S6I5R7</accession>
<keyword evidence="1" id="KW-0150">Chloroplast</keyword>
<sequence>MNTLILTQKNRLKLNSQKSEIIKQLCFYSARLYNTGLYSVRQYFFNDNSYLPYVENYHECKENENYKLLLASTSQQILRIVDRNFKSFFALLKLQKQAKYNNKIKIPKYKKKMS</sequence>
<reference evidence="1" key="1">
    <citation type="submission" date="2016-08" db="EMBL/GenBank/DDBJ databases">
        <authorList>
            <person name="Wang Bo."/>
            <person name="Zheng Fengrong."/>
            <person name="Wang Xin."/>
            <person name="Du Fei."/>
        </authorList>
    </citation>
    <scope>NUCLEOTIDE SEQUENCE</scope>
</reference>
<dbReference type="EMBL" id="KX809677">
    <property type="protein sequence ID" value="ARR28430.1"/>
    <property type="molecule type" value="Genomic_DNA"/>
</dbReference>
<evidence type="ECO:0000313" key="1">
    <source>
        <dbReference type="EMBL" id="ARR28430.1"/>
    </source>
</evidence>
<dbReference type="AlphaFoldDB" id="A0A3S6I5R7"/>
<organism evidence="1">
    <name type="scientific">Caulerpa okamurae</name>
    <dbReference type="NCBI Taxonomy" id="118247"/>
    <lineage>
        <taxon>Eukaryota</taxon>
        <taxon>Viridiplantae</taxon>
        <taxon>Chlorophyta</taxon>
        <taxon>core chlorophytes</taxon>
        <taxon>Ulvophyceae</taxon>
        <taxon>TCBD clade</taxon>
        <taxon>Bryopsidales</taxon>
        <taxon>Halimedineae</taxon>
        <taxon>Caulerpaceae</taxon>
        <taxon>Caulerpa</taxon>
    </lineage>
</organism>
<keyword evidence="1" id="KW-0934">Plastid</keyword>
<geneLocation type="chloroplast" evidence="1"/>